<feature type="compositionally biased region" description="Gly residues" evidence="5">
    <location>
        <begin position="11"/>
        <end position="21"/>
    </location>
</feature>
<evidence type="ECO:0000259" key="6">
    <source>
        <dbReference type="PROSITE" id="PS50089"/>
    </source>
</evidence>
<dbReference type="OMA" id="HRICIRI"/>
<dbReference type="InterPro" id="IPR018957">
    <property type="entry name" value="Znf_C3HC4_RING-type"/>
</dbReference>
<dbReference type="Pfam" id="PF00097">
    <property type="entry name" value="zf-C3HC4"/>
    <property type="match status" value="1"/>
</dbReference>
<dbReference type="PANTHER" id="PTHR10131:SF94">
    <property type="entry name" value="TNF RECEPTOR-ASSOCIATED FACTOR 4"/>
    <property type="match status" value="1"/>
</dbReference>
<dbReference type="PANTHER" id="PTHR10131">
    <property type="entry name" value="TNF RECEPTOR ASSOCIATED FACTOR"/>
    <property type="match status" value="1"/>
</dbReference>
<keyword evidence="2 4" id="KW-0863">Zinc-finger</keyword>
<dbReference type="OrthoDB" id="5330228at2759"/>
<dbReference type="SUPFAM" id="SSF57850">
    <property type="entry name" value="RING/U-box"/>
    <property type="match status" value="1"/>
</dbReference>
<dbReference type="Proteomes" id="UP000027135">
    <property type="component" value="Unassembled WGS sequence"/>
</dbReference>
<evidence type="ECO:0000256" key="5">
    <source>
        <dbReference type="SAM" id="MobiDB-lite"/>
    </source>
</evidence>
<dbReference type="InterPro" id="IPR001841">
    <property type="entry name" value="Znf_RING"/>
</dbReference>
<dbReference type="PROSITE" id="PS00518">
    <property type="entry name" value="ZF_RING_1"/>
    <property type="match status" value="1"/>
</dbReference>
<keyword evidence="8" id="KW-1185">Reference proteome</keyword>
<evidence type="ECO:0000256" key="1">
    <source>
        <dbReference type="ARBA" id="ARBA00022723"/>
    </source>
</evidence>
<dbReference type="EMBL" id="KK853372">
    <property type="protein sequence ID" value="KDR08075.1"/>
    <property type="molecule type" value="Genomic_DNA"/>
</dbReference>
<protein>
    <submittedName>
        <fullName evidence="7">Ligand of Numb protein X 2</fullName>
    </submittedName>
</protein>
<dbReference type="InParanoid" id="A0A067QHK6"/>
<dbReference type="InterPro" id="IPR017907">
    <property type="entry name" value="Znf_RING_CS"/>
</dbReference>
<dbReference type="eggNOG" id="KOG0297">
    <property type="taxonomic scope" value="Eukaryota"/>
</dbReference>
<gene>
    <name evidence="7" type="ORF">L798_02327</name>
</gene>
<dbReference type="AlphaFoldDB" id="A0A067QHK6"/>
<name>A0A067QHK6_ZOONE</name>
<dbReference type="GO" id="GO:0008270">
    <property type="term" value="F:zinc ion binding"/>
    <property type="evidence" value="ECO:0007669"/>
    <property type="project" value="UniProtKB-KW"/>
</dbReference>
<evidence type="ECO:0000256" key="3">
    <source>
        <dbReference type="ARBA" id="ARBA00022833"/>
    </source>
</evidence>
<feature type="domain" description="RING-type" evidence="6">
    <location>
        <begin position="54"/>
        <end position="92"/>
    </location>
</feature>
<keyword evidence="1" id="KW-0479">Metal-binding</keyword>
<evidence type="ECO:0000313" key="8">
    <source>
        <dbReference type="Proteomes" id="UP000027135"/>
    </source>
</evidence>
<evidence type="ECO:0000256" key="4">
    <source>
        <dbReference type="PROSITE-ProRule" id="PRU00175"/>
    </source>
</evidence>
<dbReference type="PROSITE" id="PS50089">
    <property type="entry name" value="ZF_RING_2"/>
    <property type="match status" value="1"/>
</dbReference>
<feature type="region of interest" description="Disordered" evidence="5">
    <location>
        <begin position="152"/>
        <end position="193"/>
    </location>
</feature>
<dbReference type="Gene3D" id="3.30.40.10">
    <property type="entry name" value="Zinc/RING finger domain, C3HC4 (zinc finger)"/>
    <property type="match status" value="1"/>
</dbReference>
<evidence type="ECO:0000256" key="2">
    <source>
        <dbReference type="ARBA" id="ARBA00022771"/>
    </source>
</evidence>
<accession>A0A067QHK6</accession>
<dbReference type="InterPro" id="IPR013083">
    <property type="entry name" value="Znf_RING/FYVE/PHD"/>
</dbReference>
<feature type="compositionally biased region" description="Polar residues" evidence="5">
    <location>
        <begin position="156"/>
        <end position="174"/>
    </location>
</feature>
<feature type="region of interest" description="Disordered" evidence="5">
    <location>
        <begin position="1"/>
        <end position="21"/>
    </location>
</feature>
<organism evidence="7 8">
    <name type="scientific">Zootermopsis nevadensis</name>
    <name type="common">Dampwood termite</name>
    <dbReference type="NCBI Taxonomy" id="136037"/>
    <lineage>
        <taxon>Eukaryota</taxon>
        <taxon>Metazoa</taxon>
        <taxon>Ecdysozoa</taxon>
        <taxon>Arthropoda</taxon>
        <taxon>Hexapoda</taxon>
        <taxon>Insecta</taxon>
        <taxon>Pterygota</taxon>
        <taxon>Neoptera</taxon>
        <taxon>Polyneoptera</taxon>
        <taxon>Dictyoptera</taxon>
        <taxon>Blattodea</taxon>
        <taxon>Blattoidea</taxon>
        <taxon>Termitoidae</taxon>
        <taxon>Termopsidae</taxon>
        <taxon>Zootermopsis</taxon>
    </lineage>
</organism>
<dbReference type="SMART" id="SM00184">
    <property type="entry name" value="RING"/>
    <property type="match status" value="1"/>
</dbReference>
<dbReference type="CDD" id="cd16637">
    <property type="entry name" value="mRING-HC-C3HC3D_LNX1-like"/>
    <property type="match status" value="1"/>
</dbReference>
<proteinExistence type="predicted"/>
<evidence type="ECO:0000313" key="7">
    <source>
        <dbReference type="EMBL" id="KDR08075.1"/>
    </source>
</evidence>
<dbReference type="STRING" id="136037.A0A067QHK6"/>
<sequence>MEKGRHSGTRSGTGGGSGGGGGGAPVCRICGQGHAAHEPHVYDYAEEVDEDLTCHICLQPFVTPLDIPCGHTFCGACLNNYLRVQQLCPIDRQPLTAQLCSPSSIVLRKLLEKLSVKCPNRNCCDKILPRGDLEDHLSQRCPGAIAVAVKPHPNAPASSQRPVSTAQSSPSKQGDATGRSKGRIADVSVNTFC</sequence>
<reference evidence="7 8" key="1">
    <citation type="journal article" date="2014" name="Nat. Commun.">
        <title>Molecular traces of alternative social organization in a termite genome.</title>
        <authorList>
            <person name="Terrapon N."/>
            <person name="Li C."/>
            <person name="Robertson H.M."/>
            <person name="Ji L."/>
            <person name="Meng X."/>
            <person name="Booth W."/>
            <person name="Chen Z."/>
            <person name="Childers C.P."/>
            <person name="Glastad K.M."/>
            <person name="Gokhale K."/>
            <person name="Gowin J."/>
            <person name="Gronenberg W."/>
            <person name="Hermansen R.A."/>
            <person name="Hu H."/>
            <person name="Hunt B.G."/>
            <person name="Huylmans A.K."/>
            <person name="Khalil S.M."/>
            <person name="Mitchell R.D."/>
            <person name="Munoz-Torres M.C."/>
            <person name="Mustard J.A."/>
            <person name="Pan H."/>
            <person name="Reese J.T."/>
            <person name="Scharf M.E."/>
            <person name="Sun F."/>
            <person name="Vogel H."/>
            <person name="Xiao J."/>
            <person name="Yang W."/>
            <person name="Yang Z."/>
            <person name="Yang Z."/>
            <person name="Zhou J."/>
            <person name="Zhu J."/>
            <person name="Brent C.S."/>
            <person name="Elsik C.G."/>
            <person name="Goodisman M.A."/>
            <person name="Liberles D.A."/>
            <person name="Roe R.M."/>
            <person name="Vargo E.L."/>
            <person name="Vilcinskas A."/>
            <person name="Wang J."/>
            <person name="Bornberg-Bauer E."/>
            <person name="Korb J."/>
            <person name="Zhang G."/>
            <person name="Liebig J."/>
        </authorList>
    </citation>
    <scope>NUCLEOTIDE SEQUENCE [LARGE SCALE GENOMIC DNA]</scope>
    <source>
        <tissue evidence="7">Whole organism</tissue>
    </source>
</reference>
<keyword evidence="3" id="KW-0862">Zinc</keyword>